<evidence type="ECO:0000259" key="1">
    <source>
        <dbReference type="Pfam" id="PF04112"/>
    </source>
</evidence>
<dbReference type="EMBL" id="MCFL01000128">
    <property type="protein sequence ID" value="ORZ29765.1"/>
    <property type="molecule type" value="Genomic_DNA"/>
</dbReference>
<gene>
    <name evidence="2" type="ORF">BCR44DRAFT_1040400</name>
</gene>
<dbReference type="InterPro" id="IPR007244">
    <property type="entry name" value="Naa35_N"/>
</dbReference>
<dbReference type="PANTHER" id="PTHR21373">
    <property type="entry name" value="GLUCOSE REPRESSIBLE PROTEIN MAK10"/>
    <property type="match status" value="1"/>
</dbReference>
<evidence type="ECO:0000313" key="3">
    <source>
        <dbReference type="Proteomes" id="UP000193411"/>
    </source>
</evidence>
<dbReference type="GO" id="GO:0031417">
    <property type="term" value="C:NatC complex"/>
    <property type="evidence" value="ECO:0007669"/>
    <property type="project" value="InterPro"/>
</dbReference>
<dbReference type="Proteomes" id="UP000193411">
    <property type="component" value="Unassembled WGS sequence"/>
</dbReference>
<accession>A0A1Y2H5G0</accession>
<keyword evidence="3" id="KW-1185">Reference proteome</keyword>
<dbReference type="GO" id="GO:0016740">
    <property type="term" value="F:transferase activity"/>
    <property type="evidence" value="ECO:0007669"/>
    <property type="project" value="UniProtKB-KW"/>
</dbReference>
<dbReference type="InterPro" id="IPR057983">
    <property type="entry name" value="NAA35-like_N"/>
</dbReference>
<sequence length="502" mass="55262">MNVICMYWTIAMSHESDQDRSRHAAGTFIDCTKWLADTSPDLGIGSVVRSSSLTLFDAMIAIEVFADRMDSGLVTLPDLRTPPHDDAFLMKLAHFSPEQVSSTLVLLFRAFSTYVSGAGTLSNTIFTSVFVRNAPAVPRQDQLGPEVLRIFVFCLIRCSFYFVNLFSCLGLYEEEDFSLEQASLDLLGGLDDDTLLDKLGTLIRRLPDAEQADGIAGAVPLLLFVKNLLILLTRLGSSPHSKLDEAVDCLRQAISTFTVPQSHPTIVHVADCHTDDQSTWDLGFNPRALRHLTIHCPPRNAPWMSLAEALGLWDRISKQSVAVAQLQNGPPLSPVGLLSVIEHATAWEQAPRSFLHLALFTQSGLVNGRPFQHLMEEWLLEVTGAPFAGEPRTIDSLVVSCVRASVQGNVMYRSANVVRSLESEVRGQLAHLCNLLYRAAEPVIRNAFRAFVHNPARTRRLLFKVCQQLASLESSADSIDSEIAILLNLPDLPGFLATGSDI</sequence>
<reference evidence="2 3" key="1">
    <citation type="submission" date="2016-07" db="EMBL/GenBank/DDBJ databases">
        <title>Pervasive Adenine N6-methylation of Active Genes in Fungi.</title>
        <authorList>
            <consortium name="DOE Joint Genome Institute"/>
            <person name="Mondo S.J."/>
            <person name="Dannebaum R.O."/>
            <person name="Kuo R.C."/>
            <person name="Labutti K."/>
            <person name="Haridas S."/>
            <person name="Kuo A."/>
            <person name="Salamov A."/>
            <person name="Ahrendt S.R."/>
            <person name="Lipzen A."/>
            <person name="Sullivan W."/>
            <person name="Andreopoulos W.B."/>
            <person name="Clum A."/>
            <person name="Lindquist E."/>
            <person name="Daum C."/>
            <person name="Ramamoorthy G.K."/>
            <person name="Gryganskyi A."/>
            <person name="Culley D."/>
            <person name="Magnuson J.K."/>
            <person name="James T.Y."/>
            <person name="O'Malley M.A."/>
            <person name="Stajich J.E."/>
            <person name="Spatafora J.W."/>
            <person name="Visel A."/>
            <person name="Grigoriev I.V."/>
        </authorList>
    </citation>
    <scope>NUCLEOTIDE SEQUENCE [LARGE SCALE GENOMIC DNA]</scope>
    <source>
        <strain evidence="2 3">PL171</strain>
    </source>
</reference>
<dbReference type="AlphaFoldDB" id="A0A1Y2H5G0"/>
<dbReference type="OrthoDB" id="269405at2759"/>
<comment type="caution">
    <text evidence="2">The sequence shown here is derived from an EMBL/GenBank/DDBJ whole genome shotgun (WGS) entry which is preliminary data.</text>
</comment>
<protein>
    <submittedName>
        <fullName evidence="2">Mak10 subunit, NatC N-terminal acetyltransferase-domain-containing protein</fullName>
    </submittedName>
</protein>
<evidence type="ECO:0000313" key="2">
    <source>
        <dbReference type="EMBL" id="ORZ29765.1"/>
    </source>
</evidence>
<dbReference type="PANTHER" id="PTHR21373:SF0">
    <property type="entry name" value="N-ALPHA-ACETYLTRANSFERASE 35, NATC AUXILIARY SUBUNIT"/>
    <property type="match status" value="1"/>
</dbReference>
<dbReference type="STRING" id="765915.A0A1Y2H5G0"/>
<proteinExistence type="predicted"/>
<feature type="domain" description="NAA35-like N-terminal" evidence="1">
    <location>
        <begin position="45"/>
        <end position="195"/>
    </location>
</feature>
<keyword evidence="2" id="KW-0808">Transferase</keyword>
<dbReference type="Pfam" id="PF04112">
    <property type="entry name" value="Mak10"/>
    <property type="match status" value="1"/>
</dbReference>
<organism evidence="2 3">
    <name type="scientific">Catenaria anguillulae PL171</name>
    <dbReference type="NCBI Taxonomy" id="765915"/>
    <lineage>
        <taxon>Eukaryota</taxon>
        <taxon>Fungi</taxon>
        <taxon>Fungi incertae sedis</taxon>
        <taxon>Blastocladiomycota</taxon>
        <taxon>Blastocladiomycetes</taxon>
        <taxon>Blastocladiales</taxon>
        <taxon>Catenariaceae</taxon>
        <taxon>Catenaria</taxon>
    </lineage>
</organism>
<name>A0A1Y2H5G0_9FUNG</name>